<dbReference type="EMBL" id="JAUQYP010000001">
    <property type="protein sequence ID" value="MDO8106196.1"/>
    <property type="molecule type" value="Genomic_DNA"/>
</dbReference>
<organism evidence="2 3">
    <name type="scientific">Actinotalea lenta</name>
    <dbReference type="NCBI Taxonomy" id="3064654"/>
    <lineage>
        <taxon>Bacteria</taxon>
        <taxon>Bacillati</taxon>
        <taxon>Actinomycetota</taxon>
        <taxon>Actinomycetes</taxon>
        <taxon>Micrococcales</taxon>
        <taxon>Cellulomonadaceae</taxon>
        <taxon>Actinotalea</taxon>
    </lineage>
</organism>
<dbReference type="Pfam" id="PF13338">
    <property type="entry name" value="AbiEi_4"/>
    <property type="match status" value="1"/>
</dbReference>
<reference evidence="2 3" key="1">
    <citation type="submission" date="2023-07" db="EMBL/GenBank/DDBJ databases">
        <title>Description of novel actinomycetes strains, isolated from tidal flat sediment.</title>
        <authorList>
            <person name="Lu C."/>
        </authorList>
    </citation>
    <scope>NUCLEOTIDE SEQUENCE [LARGE SCALE GENOMIC DNA]</scope>
    <source>
        <strain evidence="2 3">SYSU T00b441</strain>
    </source>
</reference>
<gene>
    <name evidence="2" type="ORF">Q6348_03185</name>
</gene>
<dbReference type="RefSeq" id="WP_304599883.1">
    <property type="nucleotide sequence ID" value="NZ_JAUQYP010000001.1"/>
</dbReference>
<proteinExistence type="predicted"/>
<dbReference type="Proteomes" id="UP001232536">
    <property type="component" value="Unassembled WGS sequence"/>
</dbReference>
<comment type="caution">
    <text evidence="2">The sequence shown here is derived from an EMBL/GenBank/DDBJ whole genome shotgun (WGS) entry which is preliminary data.</text>
</comment>
<evidence type="ECO:0000313" key="2">
    <source>
        <dbReference type="EMBL" id="MDO8106196.1"/>
    </source>
</evidence>
<dbReference type="InterPro" id="IPR025159">
    <property type="entry name" value="AbiEi_N"/>
</dbReference>
<protein>
    <submittedName>
        <fullName evidence="2">Type IV toxin-antitoxin system AbiEi family antitoxin domain-containing protein</fullName>
    </submittedName>
</protein>
<sequence>MPLDVDQLERLAAQQDGVVSRAQVLALGGSHGLLTRAVDSGRWRRLLPGVVVTHSGPVPWIARAQAAALYAGRGAALSHAAAGYLLGFVRKAPRTVDVSVPAARRVRNQPGLRVHRRRSVPVLPWSPPLVTAAATVLDLVELASTEDDVVSLVAAAVRARVPVASVASEIARRPRLRTRGLLVELLTDVGEGVESALELRFRRDVERRHGLPRATLQVRERVGGRWIRADALYVGMGVRVELDGSLGHPGGRTDADTWRDNAVAVERLELTLRYRWSHVVGGACATAAQVEAALRSRGWQGRAHPCSPRCSAGRKA</sequence>
<feature type="domain" description="AbiEi antitoxin N-terminal" evidence="1">
    <location>
        <begin position="6"/>
        <end position="50"/>
    </location>
</feature>
<evidence type="ECO:0000313" key="3">
    <source>
        <dbReference type="Proteomes" id="UP001232536"/>
    </source>
</evidence>
<evidence type="ECO:0000259" key="1">
    <source>
        <dbReference type="Pfam" id="PF13338"/>
    </source>
</evidence>
<accession>A0ABT9DA67</accession>
<name>A0ABT9DA67_9CELL</name>
<keyword evidence="3" id="KW-1185">Reference proteome</keyword>